<dbReference type="Proteomes" id="UP000274545">
    <property type="component" value="Unassembled WGS sequence"/>
</dbReference>
<dbReference type="GO" id="GO:0016791">
    <property type="term" value="F:phosphatase activity"/>
    <property type="evidence" value="ECO:0007669"/>
    <property type="project" value="TreeGrafter"/>
</dbReference>
<sequence length="283" mass="31997">MLKINDHEIKLIVTNVDGTLITDHQELPVLVQNKLIVLQEQVVYVSIASGRMPLGFDNYTTALKIKDYSQYVIGANGSLVYNAKNNKIVYSNLLTVDDVRAVVTILLEYQCEFTISYENDNTLYCAGEVLLKAKSEPDAFLDGMKIAKPFQFDEIKRANKIVAKHLSRTVFHEMFQVLKQMQNINVEQLSDYGCDIVHVQSNKGEAILHLVDILNQTQKTNIKIENVLYFGDNYNDRSAFEVLPYAIAMEHAPTEVLKLAFDVAGSNNAGGIYHYLNKLEQNN</sequence>
<evidence type="ECO:0000313" key="1">
    <source>
        <dbReference type="EMBL" id="RUP78218.1"/>
    </source>
</evidence>
<dbReference type="InterPro" id="IPR006379">
    <property type="entry name" value="HAD-SF_hydro_IIB"/>
</dbReference>
<evidence type="ECO:0000313" key="2">
    <source>
        <dbReference type="Proteomes" id="UP000274545"/>
    </source>
</evidence>
<dbReference type="PANTHER" id="PTHR10000">
    <property type="entry name" value="PHOSPHOSERINE PHOSPHATASE"/>
    <property type="match status" value="1"/>
</dbReference>
<dbReference type="PANTHER" id="PTHR10000:SF8">
    <property type="entry name" value="HAD SUPERFAMILY HYDROLASE-LIKE, TYPE 3"/>
    <property type="match status" value="1"/>
</dbReference>
<organism evidence="1 2">
    <name type="scientific">Spiroplasma poulsonii</name>
    <dbReference type="NCBI Taxonomy" id="2138"/>
    <lineage>
        <taxon>Bacteria</taxon>
        <taxon>Bacillati</taxon>
        <taxon>Mycoplasmatota</taxon>
        <taxon>Mollicutes</taxon>
        <taxon>Entomoplasmatales</taxon>
        <taxon>Spiroplasmataceae</taxon>
        <taxon>Spiroplasma</taxon>
    </lineage>
</organism>
<accession>A0A3S0UCG5</accession>
<comment type="caution">
    <text evidence="1">The sequence shown here is derived from an EMBL/GenBank/DDBJ whole genome shotgun (WGS) entry which is preliminary data.</text>
</comment>
<dbReference type="NCBIfam" id="TIGR01484">
    <property type="entry name" value="HAD-SF-IIB"/>
    <property type="match status" value="1"/>
</dbReference>
<name>A0A3S0UCG5_9MOLU</name>
<dbReference type="Pfam" id="PF08282">
    <property type="entry name" value="Hydrolase_3"/>
    <property type="match status" value="1"/>
</dbReference>
<dbReference type="GO" id="GO:0000287">
    <property type="term" value="F:magnesium ion binding"/>
    <property type="evidence" value="ECO:0007669"/>
    <property type="project" value="TreeGrafter"/>
</dbReference>
<dbReference type="InterPro" id="IPR036412">
    <property type="entry name" value="HAD-like_sf"/>
</dbReference>
<reference evidence="1 2" key="1">
    <citation type="journal article" date="2019" name="Genome Biol. Evol.">
        <title>Toxin and genome evolution in a Drosophila defensive symbiosis.</title>
        <authorList>
            <person name="Ballinger M.J."/>
            <person name="Gawryluk R.M."/>
            <person name="Perlman S.J."/>
        </authorList>
    </citation>
    <scope>NUCLEOTIDE SEQUENCE [LARGE SCALE GENOMIC DNA]</scope>
    <source>
        <strain evidence="2">sNeo</strain>
    </source>
</reference>
<dbReference type="Gene3D" id="3.30.1240.10">
    <property type="match status" value="1"/>
</dbReference>
<proteinExistence type="predicted"/>
<gene>
    <name evidence="1" type="ORF">D6D54_01830</name>
</gene>
<dbReference type="AlphaFoldDB" id="A0A3S0UCG5"/>
<dbReference type="RefSeq" id="WP_127092525.1">
    <property type="nucleotide sequence ID" value="NZ_RAHC01000001.1"/>
</dbReference>
<dbReference type="SUPFAM" id="SSF56784">
    <property type="entry name" value="HAD-like"/>
    <property type="match status" value="1"/>
</dbReference>
<dbReference type="EMBL" id="RAHC01000001">
    <property type="protein sequence ID" value="RUP78218.1"/>
    <property type="molecule type" value="Genomic_DNA"/>
</dbReference>
<dbReference type="GO" id="GO:0005829">
    <property type="term" value="C:cytosol"/>
    <property type="evidence" value="ECO:0007669"/>
    <property type="project" value="TreeGrafter"/>
</dbReference>
<protein>
    <submittedName>
        <fullName evidence="1">HAD family phosphatase</fullName>
    </submittedName>
</protein>
<dbReference type="InterPro" id="IPR023214">
    <property type="entry name" value="HAD_sf"/>
</dbReference>
<dbReference type="Gene3D" id="3.40.50.1000">
    <property type="entry name" value="HAD superfamily/HAD-like"/>
    <property type="match status" value="1"/>
</dbReference>